<dbReference type="PROSITE" id="PS50112">
    <property type="entry name" value="PAS"/>
    <property type="match status" value="1"/>
</dbReference>
<dbReference type="PROSITE" id="PS50109">
    <property type="entry name" value="HIS_KIN"/>
    <property type="match status" value="1"/>
</dbReference>
<evidence type="ECO:0000256" key="3">
    <source>
        <dbReference type="ARBA" id="ARBA00022553"/>
    </source>
</evidence>
<dbReference type="Gene3D" id="3.30.450.20">
    <property type="entry name" value="PAS domain"/>
    <property type="match status" value="2"/>
</dbReference>
<dbReference type="SUPFAM" id="SSF55785">
    <property type="entry name" value="PYP-like sensor domain (PAS domain)"/>
    <property type="match status" value="2"/>
</dbReference>
<accession>A0ABP8BYJ0</accession>
<protein>
    <recommendedName>
        <fullName evidence="2">histidine kinase</fullName>
        <ecNumber evidence="2">2.7.13.3</ecNumber>
    </recommendedName>
</protein>
<keyword evidence="10" id="KW-1185">Reference proteome</keyword>
<feature type="domain" description="PAS" evidence="7">
    <location>
        <begin position="140"/>
        <end position="186"/>
    </location>
</feature>
<dbReference type="Pfam" id="PF13426">
    <property type="entry name" value="PAS_9"/>
    <property type="match status" value="2"/>
</dbReference>
<dbReference type="InterPro" id="IPR001610">
    <property type="entry name" value="PAC"/>
</dbReference>
<name>A0ABP8BYJ0_9FLAO</name>
<dbReference type="SMART" id="SM00387">
    <property type="entry name" value="HATPase_c"/>
    <property type="match status" value="1"/>
</dbReference>
<dbReference type="SMART" id="SM00091">
    <property type="entry name" value="PAS"/>
    <property type="match status" value="2"/>
</dbReference>
<dbReference type="InterPro" id="IPR003594">
    <property type="entry name" value="HATPase_dom"/>
</dbReference>
<evidence type="ECO:0000259" key="7">
    <source>
        <dbReference type="PROSITE" id="PS50112"/>
    </source>
</evidence>
<proteinExistence type="predicted"/>
<feature type="domain" description="Histidine kinase" evidence="6">
    <location>
        <begin position="276"/>
        <end position="491"/>
    </location>
</feature>
<dbReference type="Proteomes" id="UP001501496">
    <property type="component" value="Unassembled WGS sequence"/>
</dbReference>
<dbReference type="NCBIfam" id="TIGR00229">
    <property type="entry name" value="sensory_box"/>
    <property type="match status" value="2"/>
</dbReference>
<keyword evidence="4" id="KW-0808">Transferase</keyword>
<keyword evidence="5" id="KW-0418">Kinase</keyword>
<dbReference type="EMBL" id="BAABCA010000001">
    <property type="protein sequence ID" value="GAA4230495.1"/>
    <property type="molecule type" value="Genomic_DNA"/>
</dbReference>
<dbReference type="PRINTS" id="PR00344">
    <property type="entry name" value="BCTRLSENSOR"/>
</dbReference>
<dbReference type="SMART" id="SM00086">
    <property type="entry name" value="PAC"/>
    <property type="match status" value="2"/>
</dbReference>
<dbReference type="Gene3D" id="1.10.287.130">
    <property type="match status" value="1"/>
</dbReference>
<sequence length="491" mass="56122">MEAIKYYLSTNLNESIETLLKEASIVTITDALGRLEFANKNYCKILERDPNNLIGETHELFKSHLHSEKLYKNLWRTIKMGQKWNGILSDRSHKGKLFWLNTTIIPVRIDEENTVKYVAIYNDVTKAQSQKIDLHESNLAYSKYRSIYQSINASIIVVADSKGNITEWNQGAQFAFGYTKLEILGKPITLLTSKKVRKGDFKELINKTKAKQNIKTIELYCLRKNGEQFPVEFTLNTLAVDDNCFYCAVMLDITKRKKLENRLKQKTKDLELFLYRSAHDLKAPLLSAEGLISLLKKEDVPSKKKLLIDMLSNKIQEGKGLIQNLSQASSISTSNDEISIIDFEQIIDHVLRMLSGLENFKHIRFNTEVVNTRVFSSNPEMISSIFQNLIQNAIKYSKPKSKDHTPFINISVKTFQNRIIIKVCDNGQGITSSCIDKIFDLYYRANKEETPGNGLGLYIVKSIVENLEGKITVKSHLDKDTCFKVTLPSLI</sequence>
<dbReference type="InterPro" id="IPR005467">
    <property type="entry name" value="His_kinase_dom"/>
</dbReference>
<dbReference type="InterPro" id="IPR036890">
    <property type="entry name" value="HATPase_C_sf"/>
</dbReference>
<evidence type="ECO:0000313" key="10">
    <source>
        <dbReference type="Proteomes" id="UP001501496"/>
    </source>
</evidence>
<gene>
    <name evidence="9" type="ORF">GCM10022291_00810</name>
</gene>
<dbReference type="InterPro" id="IPR036097">
    <property type="entry name" value="HisK_dim/P_sf"/>
</dbReference>
<dbReference type="CDD" id="cd00075">
    <property type="entry name" value="HATPase"/>
    <property type="match status" value="1"/>
</dbReference>
<evidence type="ECO:0000256" key="2">
    <source>
        <dbReference type="ARBA" id="ARBA00012438"/>
    </source>
</evidence>
<dbReference type="InterPro" id="IPR000700">
    <property type="entry name" value="PAS-assoc_C"/>
</dbReference>
<dbReference type="RefSeq" id="WP_344785826.1">
    <property type="nucleotide sequence ID" value="NZ_BAABCA010000001.1"/>
</dbReference>
<dbReference type="InterPro" id="IPR052162">
    <property type="entry name" value="Sensor_kinase/Photoreceptor"/>
</dbReference>
<reference evidence="10" key="1">
    <citation type="journal article" date="2019" name="Int. J. Syst. Evol. Microbiol.">
        <title>The Global Catalogue of Microorganisms (GCM) 10K type strain sequencing project: providing services to taxonomists for standard genome sequencing and annotation.</title>
        <authorList>
            <consortium name="The Broad Institute Genomics Platform"/>
            <consortium name="The Broad Institute Genome Sequencing Center for Infectious Disease"/>
            <person name="Wu L."/>
            <person name="Ma J."/>
        </authorList>
    </citation>
    <scope>NUCLEOTIDE SEQUENCE [LARGE SCALE GENOMIC DNA]</scope>
    <source>
        <strain evidence="10">JCM 17630</strain>
    </source>
</reference>
<keyword evidence="3" id="KW-0597">Phosphoprotein</keyword>
<dbReference type="PANTHER" id="PTHR43304">
    <property type="entry name" value="PHYTOCHROME-LIKE PROTEIN CPH1"/>
    <property type="match status" value="1"/>
</dbReference>
<evidence type="ECO:0000256" key="4">
    <source>
        <dbReference type="ARBA" id="ARBA00022679"/>
    </source>
</evidence>
<evidence type="ECO:0000256" key="5">
    <source>
        <dbReference type="ARBA" id="ARBA00022777"/>
    </source>
</evidence>
<dbReference type="Pfam" id="PF02518">
    <property type="entry name" value="HATPase_c"/>
    <property type="match status" value="1"/>
</dbReference>
<dbReference type="SUPFAM" id="SSF47384">
    <property type="entry name" value="Homodimeric domain of signal transducing histidine kinase"/>
    <property type="match status" value="1"/>
</dbReference>
<dbReference type="PANTHER" id="PTHR43304:SF1">
    <property type="entry name" value="PAC DOMAIN-CONTAINING PROTEIN"/>
    <property type="match status" value="1"/>
</dbReference>
<comment type="caution">
    <text evidence="9">The sequence shown here is derived from an EMBL/GenBank/DDBJ whole genome shotgun (WGS) entry which is preliminary data.</text>
</comment>
<dbReference type="PROSITE" id="PS50113">
    <property type="entry name" value="PAC"/>
    <property type="match status" value="2"/>
</dbReference>
<organism evidence="9 10">
    <name type="scientific">Postechiella marina</name>
    <dbReference type="NCBI Taxonomy" id="943941"/>
    <lineage>
        <taxon>Bacteria</taxon>
        <taxon>Pseudomonadati</taxon>
        <taxon>Bacteroidota</taxon>
        <taxon>Flavobacteriia</taxon>
        <taxon>Flavobacteriales</taxon>
        <taxon>Flavobacteriaceae</taxon>
        <taxon>Postechiella</taxon>
    </lineage>
</organism>
<evidence type="ECO:0000256" key="1">
    <source>
        <dbReference type="ARBA" id="ARBA00000085"/>
    </source>
</evidence>
<comment type="catalytic activity">
    <reaction evidence="1">
        <text>ATP + protein L-histidine = ADP + protein N-phospho-L-histidine.</text>
        <dbReference type="EC" id="2.7.13.3"/>
    </reaction>
</comment>
<dbReference type="SUPFAM" id="SSF55874">
    <property type="entry name" value="ATPase domain of HSP90 chaperone/DNA topoisomerase II/histidine kinase"/>
    <property type="match status" value="1"/>
</dbReference>
<evidence type="ECO:0000313" key="9">
    <source>
        <dbReference type="EMBL" id="GAA4230495.1"/>
    </source>
</evidence>
<evidence type="ECO:0000259" key="6">
    <source>
        <dbReference type="PROSITE" id="PS50109"/>
    </source>
</evidence>
<dbReference type="InterPro" id="IPR004358">
    <property type="entry name" value="Sig_transdc_His_kin-like_C"/>
</dbReference>
<feature type="domain" description="PAC" evidence="8">
    <location>
        <begin position="82"/>
        <end position="136"/>
    </location>
</feature>
<dbReference type="Gene3D" id="3.30.565.10">
    <property type="entry name" value="Histidine kinase-like ATPase, C-terminal domain"/>
    <property type="match status" value="1"/>
</dbReference>
<dbReference type="InterPro" id="IPR035965">
    <property type="entry name" value="PAS-like_dom_sf"/>
</dbReference>
<dbReference type="InterPro" id="IPR000014">
    <property type="entry name" value="PAS"/>
</dbReference>
<feature type="domain" description="PAC" evidence="8">
    <location>
        <begin position="215"/>
        <end position="265"/>
    </location>
</feature>
<dbReference type="EC" id="2.7.13.3" evidence="2"/>
<evidence type="ECO:0000259" key="8">
    <source>
        <dbReference type="PROSITE" id="PS50113"/>
    </source>
</evidence>
<dbReference type="CDD" id="cd00130">
    <property type="entry name" value="PAS"/>
    <property type="match status" value="2"/>
</dbReference>